<dbReference type="Proteomes" id="UP000813462">
    <property type="component" value="Unassembled WGS sequence"/>
</dbReference>
<protein>
    <recommendedName>
        <fullName evidence="3">CCHC-type domain-containing protein</fullName>
    </recommendedName>
</protein>
<keyword evidence="1" id="KW-0479">Metal-binding</keyword>
<accession>A0A978VNI2</accession>
<dbReference type="InterPro" id="IPR040256">
    <property type="entry name" value="At4g02000-like"/>
</dbReference>
<dbReference type="PANTHER" id="PTHR31286:SF99">
    <property type="entry name" value="DUF4283 DOMAIN-CONTAINING PROTEIN"/>
    <property type="match status" value="1"/>
</dbReference>
<dbReference type="PROSITE" id="PS50158">
    <property type="entry name" value="ZF_CCHC"/>
    <property type="match status" value="1"/>
</dbReference>
<dbReference type="PANTHER" id="PTHR31286">
    <property type="entry name" value="GLYCINE-RICH CELL WALL STRUCTURAL PROTEIN 1.8-LIKE"/>
    <property type="match status" value="1"/>
</dbReference>
<dbReference type="EMBL" id="JAEACU010000003">
    <property type="protein sequence ID" value="KAH7537107.1"/>
    <property type="molecule type" value="Genomic_DNA"/>
</dbReference>
<sequence>MGEPGRSKGCLGGHGGGRATANGMFWERPEREEESQTSSGVPYFAIPISQSARRREQSRESMVDKGLGISSNEFMDLNGGSVDFKAALLRKSHTKHFEEDLIGDDVDLDEFEINDTDLPDDSSIPILRLLKHERKKLWKPWGDMKVIDMGNGYYLVKLPSWEDSALILFEGPWVIVGHYLSLQSWKPEFDPFADKIHHMALWVHLPYIPFEYYISSVLTRLGNLLGKTLKIDRTTKMPNIGRFARICVEVDVSKPLIPKLIVGGQIQHLKYKGVGAICFHCGCIGHKDTDCDKLDKNADAMNQRSDGIPTETTNVKETNQHKGQYGPWLMVQHRRPFTKGHPRKSFLASHFVQGNAFKVLDSIGNMEKEQDMVS</sequence>
<organism evidence="4 5">
    <name type="scientific">Ziziphus jujuba var. spinosa</name>
    <dbReference type="NCBI Taxonomy" id="714518"/>
    <lineage>
        <taxon>Eukaryota</taxon>
        <taxon>Viridiplantae</taxon>
        <taxon>Streptophyta</taxon>
        <taxon>Embryophyta</taxon>
        <taxon>Tracheophyta</taxon>
        <taxon>Spermatophyta</taxon>
        <taxon>Magnoliopsida</taxon>
        <taxon>eudicotyledons</taxon>
        <taxon>Gunneridae</taxon>
        <taxon>Pentapetalae</taxon>
        <taxon>rosids</taxon>
        <taxon>fabids</taxon>
        <taxon>Rosales</taxon>
        <taxon>Rhamnaceae</taxon>
        <taxon>Paliureae</taxon>
        <taxon>Ziziphus</taxon>
    </lineage>
</organism>
<evidence type="ECO:0000256" key="1">
    <source>
        <dbReference type="PROSITE-ProRule" id="PRU00047"/>
    </source>
</evidence>
<dbReference type="Pfam" id="PF14111">
    <property type="entry name" value="DUF4283"/>
    <property type="match status" value="1"/>
</dbReference>
<dbReference type="InterPro" id="IPR001878">
    <property type="entry name" value="Znf_CCHC"/>
</dbReference>
<evidence type="ECO:0000313" key="5">
    <source>
        <dbReference type="Proteomes" id="UP000813462"/>
    </source>
</evidence>
<keyword evidence="1" id="KW-0863">Zinc-finger</keyword>
<dbReference type="GO" id="GO:0008270">
    <property type="term" value="F:zinc ion binding"/>
    <property type="evidence" value="ECO:0007669"/>
    <property type="project" value="UniProtKB-KW"/>
</dbReference>
<dbReference type="InterPro" id="IPR025558">
    <property type="entry name" value="DUF4283"/>
</dbReference>
<reference evidence="4" key="1">
    <citation type="journal article" date="2021" name="Front. Plant Sci.">
        <title>Chromosome-Scale Genome Assembly for Chinese Sour Jujube and Insights Into Its Genome Evolution and Domestication Signature.</title>
        <authorList>
            <person name="Shen L.-Y."/>
            <person name="Luo H."/>
            <person name="Wang X.-L."/>
            <person name="Wang X.-M."/>
            <person name="Qiu X.-J."/>
            <person name="Liu H."/>
            <person name="Zhou S.-S."/>
            <person name="Jia K.-H."/>
            <person name="Nie S."/>
            <person name="Bao Y.-T."/>
            <person name="Zhang R.-G."/>
            <person name="Yun Q.-Z."/>
            <person name="Chai Y.-H."/>
            <person name="Lu J.-Y."/>
            <person name="Li Y."/>
            <person name="Zhao S.-W."/>
            <person name="Mao J.-F."/>
            <person name="Jia S.-G."/>
            <person name="Mao Y.-M."/>
        </authorList>
    </citation>
    <scope>NUCLEOTIDE SEQUENCE</scope>
    <source>
        <strain evidence="4">AT0</strain>
        <tissue evidence="4">Leaf</tissue>
    </source>
</reference>
<evidence type="ECO:0000259" key="3">
    <source>
        <dbReference type="PROSITE" id="PS50158"/>
    </source>
</evidence>
<evidence type="ECO:0000256" key="2">
    <source>
        <dbReference type="SAM" id="MobiDB-lite"/>
    </source>
</evidence>
<comment type="caution">
    <text evidence="4">The sequence shown here is derived from an EMBL/GenBank/DDBJ whole genome shotgun (WGS) entry which is preliminary data.</text>
</comment>
<evidence type="ECO:0000313" key="4">
    <source>
        <dbReference type="EMBL" id="KAH7537107.1"/>
    </source>
</evidence>
<feature type="domain" description="CCHC-type" evidence="3">
    <location>
        <begin position="278"/>
        <end position="293"/>
    </location>
</feature>
<name>A0A978VNI2_ZIZJJ</name>
<dbReference type="AlphaFoldDB" id="A0A978VNI2"/>
<feature type="region of interest" description="Disordered" evidence="2">
    <location>
        <begin position="1"/>
        <end position="42"/>
    </location>
</feature>
<dbReference type="GO" id="GO:0003676">
    <property type="term" value="F:nucleic acid binding"/>
    <property type="evidence" value="ECO:0007669"/>
    <property type="project" value="InterPro"/>
</dbReference>
<keyword evidence="1" id="KW-0862">Zinc</keyword>
<gene>
    <name evidence="4" type="ORF">FEM48_Zijuj03G0056800</name>
</gene>
<proteinExistence type="predicted"/>